<keyword evidence="2" id="KW-1185">Reference proteome</keyword>
<dbReference type="EMBL" id="BMAO01005349">
    <property type="protein sequence ID" value="GFR00872.1"/>
    <property type="molecule type" value="Genomic_DNA"/>
</dbReference>
<evidence type="ECO:0000313" key="2">
    <source>
        <dbReference type="Proteomes" id="UP000887116"/>
    </source>
</evidence>
<organism evidence="1 2">
    <name type="scientific">Trichonephila clavata</name>
    <name type="common">Joro spider</name>
    <name type="synonym">Nephila clavata</name>
    <dbReference type="NCBI Taxonomy" id="2740835"/>
    <lineage>
        <taxon>Eukaryota</taxon>
        <taxon>Metazoa</taxon>
        <taxon>Ecdysozoa</taxon>
        <taxon>Arthropoda</taxon>
        <taxon>Chelicerata</taxon>
        <taxon>Arachnida</taxon>
        <taxon>Araneae</taxon>
        <taxon>Araneomorphae</taxon>
        <taxon>Entelegynae</taxon>
        <taxon>Araneoidea</taxon>
        <taxon>Nephilidae</taxon>
        <taxon>Trichonephila</taxon>
    </lineage>
</organism>
<dbReference type="Proteomes" id="UP000887116">
    <property type="component" value="Unassembled WGS sequence"/>
</dbReference>
<reference evidence="1" key="1">
    <citation type="submission" date="2020-07" db="EMBL/GenBank/DDBJ databases">
        <title>Multicomponent nature underlies the extraordinary mechanical properties of spider dragline silk.</title>
        <authorList>
            <person name="Kono N."/>
            <person name="Nakamura H."/>
            <person name="Mori M."/>
            <person name="Yoshida Y."/>
            <person name="Ohtoshi R."/>
            <person name="Malay A.D."/>
            <person name="Moran D.A.P."/>
            <person name="Tomita M."/>
            <person name="Numata K."/>
            <person name="Arakawa K."/>
        </authorList>
    </citation>
    <scope>NUCLEOTIDE SEQUENCE</scope>
</reference>
<name>A0A8X6GBJ6_TRICU</name>
<dbReference type="OrthoDB" id="10439504at2759"/>
<gene>
    <name evidence="1" type="primary">NCL1_34574</name>
    <name evidence="1" type="ORF">TNCT_52771</name>
</gene>
<accession>A0A8X6GBJ6</accession>
<dbReference type="AlphaFoldDB" id="A0A8X6GBJ6"/>
<proteinExistence type="predicted"/>
<protein>
    <submittedName>
        <fullName evidence="1">Uncharacterized protein</fullName>
    </submittedName>
</protein>
<comment type="caution">
    <text evidence="1">The sequence shown here is derived from an EMBL/GenBank/DDBJ whole genome shotgun (WGS) entry which is preliminary data.</text>
</comment>
<evidence type="ECO:0000313" key="1">
    <source>
        <dbReference type="EMBL" id="GFR00872.1"/>
    </source>
</evidence>
<sequence length="208" mass="23658">MLLIENEFNGEMTETAKKLEEEATSTAEKIATLEGKMLELFPCPVPHCKHHVKSDLKPKIKPSKKRLAEQITGPSKMTISVANYPEKQLNEFKFPRKTAKVTADPEENVNNIQTSNSFDILNTENEDVKDITPAAPKIKVRPIMVKLFPDYNLILQDLHRKYPSATNTHTAGYIKIQPESQDHHQEITDYLISQKVQHYVSDPPKIAL</sequence>